<evidence type="ECO:0000313" key="11">
    <source>
        <dbReference type="Proteomes" id="UP001589776"/>
    </source>
</evidence>
<evidence type="ECO:0000256" key="4">
    <source>
        <dbReference type="ARBA" id="ARBA00022741"/>
    </source>
</evidence>
<keyword evidence="6" id="KW-0067">ATP-binding</keyword>
<dbReference type="PANTHER" id="PTHR32309:SF13">
    <property type="entry name" value="FERRIC ENTEROBACTIN TRANSPORT PROTEIN FEPE"/>
    <property type="match status" value="1"/>
</dbReference>
<sequence>MPAQISSNYSLITEVNPDSSASELYRSLGANIRFAALDEPVKLVLVASVKQDPSKSEMIANLAVTYALEKRNVLLIDANLRKPELHRYFQTEHRIGLTDILSGQQSFDGAVAKTKIENVSLITAGALPFNPSEMLSSKAMNSLLNEAKAKYDVVLIDCQPILEAVDAQVLSAICDGVVVLVNSGKVKRAEGQKAIATLTHAKARILGAVLNNYNL</sequence>
<dbReference type="GO" id="GO:0004715">
    <property type="term" value="F:non-membrane spanning protein tyrosine kinase activity"/>
    <property type="evidence" value="ECO:0007669"/>
    <property type="project" value="UniProtKB-EC"/>
</dbReference>
<feature type="domain" description="AAA" evidence="9">
    <location>
        <begin position="46"/>
        <end position="186"/>
    </location>
</feature>
<name>A0ABV6DKP1_9BACL</name>
<evidence type="ECO:0000256" key="7">
    <source>
        <dbReference type="ARBA" id="ARBA00023137"/>
    </source>
</evidence>
<reference evidence="10 11" key="1">
    <citation type="submission" date="2024-09" db="EMBL/GenBank/DDBJ databases">
        <authorList>
            <person name="Sun Q."/>
            <person name="Mori K."/>
        </authorList>
    </citation>
    <scope>NUCLEOTIDE SEQUENCE [LARGE SCALE GENOMIC DNA]</scope>
    <source>
        <strain evidence="10 11">CCM 7759</strain>
    </source>
</reference>
<comment type="caution">
    <text evidence="10">The sequence shown here is derived from an EMBL/GenBank/DDBJ whole genome shotgun (WGS) entry which is preliminary data.</text>
</comment>
<comment type="catalytic activity">
    <reaction evidence="8">
        <text>L-tyrosyl-[protein] + ATP = O-phospho-L-tyrosyl-[protein] + ADP + H(+)</text>
        <dbReference type="Rhea" id="RHEA:10596"/>
        <dbReference type="Rhea" id="RHEA-COMP:10136"/>
        <dbReference type="Rhea" id="RHEA-COMP:20101"/>
        <dbReference type="ChEBI" id="CHEBI:15378"/>
        <dbReference type="ChEBI" id="CHEBI:30616"/>
        <dbReference type="ChEBI" id="CHEBI:46858"/>
        <dbReference type="ChEBI" id="CHEBI:61978"/>
        <dbReference type="ChEBI" id="CHEBI:456216"/>
        <dbReference type="EC" id="2.7.10.2"/>
    </reaction>
</comment>
<keyword evidence="4" id="KW-0547">Nucleotide-binding</keyword>
<dbReference type="EMBL" id="JBHLWN010000048">
    <property type="protein sequence ID" value="MFC0213210.1"/>
    <property type="molecule type" value="Genomic_DNA"/>
</dbReference>
<protein>
    <recommendedName>
        <fullName evidence="2">non-specific protein-tyrosine kinase</fullName>
        <ecNumber evidence="2">2.7.10.2</ecNumber>
    </recommendedName>
</protein>
<keyword evidence="11" id="KW-1185">Reference proteome</keyword>
<dbReference type="Pfam" id="PF13614">
    <property type="entry name" value="AAA_31"/>
    <property type="match status" value="1"/>
</dbReference>
<evidence type="ECO:0000256" key="6">
    <source>
        <dbReference type="ARBA" id="ARBA00022840"/>
    </source>
</evidence>
<evidence type="ECO:0000259" key="9">
    <source>
        <dbReference type="Pfam" id="PF13614"/>
    </source>
</evidence>
<evidence type="ECO:0000256" key="8">
    <source>
        <dbReference type="ARBA" id="ARBA00051245"/>
    </source>
</evidence>
<dbReference type="InterPro" id="IPR005702">
    <property type="entry name" value="Wzc-like_C"/>
</dbReference>
<evidence type="ECO:0000256" key="3">
    <source>
        <dbReference type="ARBA" id="ARBA00022679"/>
    </source>
</evidence>
<dbReference type="Gene3D" id="3.40.50.300">
    <property type="entry name" value="P-loop containing nucleotide triphosphate hydrolases"/>
    <property type="match status" value="1"/>
</dbReference>
<keyword evidence="3 10" id="KW-0808">Transferase</keyword>
<accession>A0ABV6DKP1</accession>
<dbReference type="SUPFAM" id="SSF52540">
    <property type="entry name" value="P-loop containing nucleoside triphosphate hydrolases"/>
    <property type="match status" value="1"/>
</dbReference>
<dbReference type="CDD" id="cd05387">
    <property type="entry name" value="BY-kinase"/>
    <property type="match status" value="1"/>
</dbReference>
<proteinExistence type="inferred from homology"/>
<dbReference type="InterPro" id="IPR027417">
    <property type="entry name" value="P-loop_NTPase"/>
</dbReference>
<keyword evidence="7" id="KW-0829">Tyrosine-protein kinase</keyword>
<evidence type="ECO:0000313" key="10">
    <source>
        <dbReference type="EMBL" id="MFC0213210.1"/>
    </source>
</evidence>
<dbReference type="InterPro" id="IPR050445">
    <property type="entry name" value="Bact_polysacc_biosynth/exp"/>
</dbReference>
<dbReference type="Proteomes" id="UP001589776">
    <property type="component" value="Unassembled WGS sequence"/>
</dbReference>
<dbReference type="NCBIfam" id="TIGR01007">
    <property type="entry name" value="eps_fam"/>
    <property type="match status" value="1"/>
</dbReference>
<gene>
    <name evidence="10" type="ORF">ACFFK0_12220</name>
</gene>
<organism evidence="10 11">
    <name type="scientific">Paenibacillus chartarius</name>
    <dbReference type="NCBI Taxonomy" id="747481"/>
    <lineage>
        <taxon>Bacteria</taxon>
        <taxon>Bacillati</taxon>
        <taxon>Bacillota</taxon>
        <taxon>Bacilli</taxon>
        <taxon>Bacillales</taxon>
        <taxon>Paenibacillaceae</taxon>
        <taxon>Paenibacillus</taxon>
    </lineage>
</organism>
<keyword evidence="5 10" id="KW-0418">Kinase</keyword>
<evidence type="ECO:0000256" key="2">
    <source>
        <dbReference type="ARBA" id="ARBA00011903"/>
    </source>
</evidence>
<dbReference type="RefSeq" id="WP_377470490.1">
    <property type="nucleotide sequence ID" value="NZ_JBHLWN010000048.1"/>
</dbReference>
<dbReference type="EC" id="2.7.10.2" evidence="2"/>
<dbReference type="PANTHER" id="PTHR32309">
    <property type="entry name" value="TYROSINE-PROTEIN KINASE"/>
    <property type="match status" value="1"/>
</dbReference>
<comment type="similarity">
    <text evidence="1">Belongs to the CpsD/CapB family.</text>
</comment>
<evidence type="ECO:0000256" key="5">
    <source>
        <dbReference type="ARBA" id="ARBA00022777"/>
    </source>
</evidence>
<evidence type="ECO:0000256" key="1">
    <source>
        <dbReference type="ARBA" id="ARBA00007316"/>
    </source>
</evidence>
<dbReference type="InterPro" id="IPR025669">
    <property type="entry name" value="AAA_dom"/>
</dbReference>